<keyword evidence="3" id="KW-1185">Reference proteome</keyword>
<dbReference type="AlphaFoldDB" id="W7X5A6"/>
<dbReference type="InParanoid" id="W7X5A6"/>
<dbReference type="EMBL" id="GG662372">
    <property type="protein sequence ID" value="EWS71543.1"/>
    <property type="molecule type" value="Genomic_DNA"/>
</dbReference>
<protein>
    <submittedName>
        <fullName evidence="2">Transmembrane protein, putative</fullName>
    </submittedName>
</protein>
<name>W7X5A6_TETTS</name>
<evidence type="ECO:0000313" key="3">
    <source>
        <dbReference type="Proteomes" id="UP000009168"/>
    </source>
</evidence>
<feature type="transmembrane region" description="Helical" evidence="1">
    <location>
        <begin position="265"/>
        <end position="284"/>
    </location>
</feature>
<dbReference type="Proteomes" id="UP000009168">
    <property type="component" value="Unassembled WGS sequence"/>
</dbReference>
<proteinExistence type="predicted"/>
<evidence type="ECO:0000256" key="1">
    <source>
        <dbReference type="SAM" id="Phobius"/>
    </source>
</evidence>
<keyword evidence="1 2" id="KW-0812">Transmembrane</keyword>
<accession>W7X5A6</accession>
<keyword evidence="1" id="KW-1133">Transmembrane helix</keyword>
<dbReference type="KEGG" id="tet:TTHERM_000695709"/>
<reference evidence="3" key="1">
    <citation type="journal article" date="2006" name="PLoS Biol.">
        <title>Macronuclear genome sequence of the ciliate Tetrahymena thermophila, a model eukaryote.</title>
        <authorList>
            <person name="Eisen J.A."/>
            <person name="Coyne R.S."/>
            <person name="Wu M."/>
            <person name="Wu D."/>
            <person name="Thiagarajan M."/>
            <person name="Wortman J.R."/>
            <person name="Badger J.H."/>
            <person name="Ren Q."/>
            <person name="Amedeo P."/>
            <person name="Jones K.M."/>
            <person name="Tallon L.J."/>
            <person name="Delcher A.L."/>
            <person name="Salzberg S.L."/>
            <person name="Silva J.C."/>
            <person name="Haas B.J."/>
            <person name="Majoros W.H."/>
            <person name="Farzad M."/>
            <person name="Carlton J.M."/>
            <person name="Smith R.K. Jr."/>
            <person name="Garg J."/>
            <person name="Pearlman R.E."/>
            <person name="Karrer K.M."/>
            <person name="Sun L."/>
            <person name="Manning G."/>
            <person name="Elde N.C."/>
            <person name="Turkewitz A.P."/>
            <person name="Asai D.J."/>
            <person name="Wilkes D.E."/>
            <person name="Wang Y."/>
            <person name="Cai H."/>
            <person name="Collins K."/>
            <person name="Stewart B.A."/>
            <person name="Lee S.R."/>
            <person name="Wilamowska K."/>
            <person name="Weinberg Z."/>
            <person name="Ruzzo W.L."/>
            <person name="Wloga D."/>
            <person name="Gaertig J."/>
            <person name="Frankel J."/>
            <person name="Tsao C.-C."/>
            <person name="Gorovsky M.A."/>
            <person name="Keeling P.J."/>
            <person name="Waller R.F."/>
            <person name="Patron N.J."/>
            <person name="Cherry J.M."/>
            <person name="Stover N.A."/>
            <person name="Krieger C.J."/>
            <person name="del Toro C."/>
            <person name="Ryder H.F."/>
            <person name="Williamson S.C."/>
            <person name="Barbeau R.A."/>
            <person name="Hamilton E.P."/>
            <person name="Orias E."/>
        </authorList>
    </citation>
    <scope>NUCLEOTIDE SEQUENCE [LARGE SCALE GENOMIC DNA]</scope>
    <source>
        <strain evidence="3">SB210</strain>
    </source>
</reference>
<sequence>MSESSQFCDINLNQTIHTYIKSLNQQDYQQKKCFKFFIHKFIFVETQFQKEEGSNIDIQLNNQDQIFSQINETSLTFSLYSFKSYFSIYFSQVTALLKLGVNPQQITPFQLQLYYSFSKFYTFLLRASQIFFNLALISSNQLPIIQVQLSKNEIVLKLLSFEECQDRKLLQGYVIYEISLSISLIFFKYQFYGSLFLIDSLISYILQFQQCSLNLQKYSSVSLPSQNQIASSKERKYSNILLQRLISAQATTRAFSLQLGQFYNFQYYQFCLQLIFTFFYSLFIF</sequence>
<gene>
    <name evidence="2" type="ORF">TTHERM_000695709</name>
</gene>
<keyword evidence="1" id="KW-0472">Membrane</keyword>
<evidence type="ECO:0000313" key="2">
    <source>
        <dbReference type="EMBL" id="EWS71543.1"/>
    </source>
</evidence>
<organism evidence="2 3">
    <name type="scientific">Tetrahymena thermophila (strain SB210)</name>
    <dbReference type="NCBI Taxonomy" id="312017"/>
    <lineage>
        <taxon>Eukaryota</taxon>
        <taxon>Sar</taxon>
        <taxon>Alveolata</taxon>
        <taxon>Ciliophora</taxon>
        <taxon>Intramacronucleata</taxon>
        <taxon>Oligohymenophorea</taxon>
        <taxon>Hymenostomatida</taxon>
        <taxon>Tetrahymenina</taxon>
        <taxon>Tetrahymenidae</taxon>
        <taxon>Tetrahymena</taxon>
    </lineage>
</organism>
<dbReference type="GeneID" id="24440260"/>
<dbReference type="RefSeq" id="XP_012655926.1">
    <property type="nucleotide sequence ID" value="XM_012800472.1"/>
</dbReference>